<evidence type="ECO:0000259" key="11">
    <source>
        <dbReference type="PROSITE" id="PS51352"/>
    </source>
</evidence>
<keyword evidence="6" id="KW-0049">Antioxidant</keyword>
<dbReference type="InterPro" id="IPR036249">
    <property type="entry name" value="Thioredoxin-like_sf"/>
</dbReference>
<evidence type="ECO:0000256" key="5">
    <source>
        <dbReference type="ARBA" id="ARBA00022559"/>
    </source>
</evidence>
<accession>A0ABX0K4F4</accession>
<evidence type="ECO:0000256" key="2">
    <source>
        <dbReference type="ARBA" id="ARBA00011654"/>
    </source>
</evidence>
<dbReference type="EMBL" id="WOSY01000009">
    <property type="protein sequence ID" value="NHN89090.1"/>
    <property type="molecule type" value="Genomic_DNA"/>
</dbReference>
<evidence type="ECO:0000313" key="12">
    <source>
        <dbReference type="EMBL" id="NHN89090.1"/>
    </source>
</evidence>
<comment type="subunit">
    <text evidence="2">Homodimer; disulfide-linked, upon oxidation. 5 homodimers assemble to form a ring-like decamer.</text>
</comment>
<dbReference type="InterPro" id="IPR013766">
    <property type="entry name" value="Thioredoxin_domain"/>
</dbReference>
<keyword evidence="5 12" id="KW-0575">Peroxidase</keyword>
<comment type="caution">
    <text evidence="12">The sequence shown here is derived from an EMBL/GenBank/DDBJ whole genome shotgun (WGS) entry which is preliminary data.</text>
</comment>
<sequence length="219" mass="23617">MTGLPPALPAGGNDMCPPKLGDIAPDFTARTTQGSLTFSDLRGSWVLLFSHPADFTPVCTSEFIAFARHADAFAEIGCELVGLSIDSLPSHLAWLEAIRSCFGINIPFPVIEDPSMVIARAYGMLDENAESSATIRGVYVVDTDGVIRAINWYPASIGRSIEELLRVVKALQTVDRDGVMTPEGWQPGGDVVLTGPVTQDEVTSAGPAWFFQYKQAKKK</sequence>
<proteinExistence type="inferred from homology"/>
<dbReference type="PROSITE" id="PS51352">
    <property type="entry name" value="THIOREDOXIN_2"/>
    <property type="match status" value="1"/>
</dbReference>
<dbReference type="PANTHER" id="PTHR10681">
    <property type="entry name" value="THIOREDOXIN PEROXIDASE"/>
    <property type="match status" value="1"/>
</dbReference>
<dbReference type="PIRSF" id="PIRSF000239">
    <property type="entry name" value="AHPC"/>
    <property type="match status" value="1"/>
</dbReference>
<protein>
    <recommendedName>
        <fullName evidence="4">Alkyl hydroperoxide reductase C</fullName>
        <ecNumber evidence="3">1.11.1.26</ecNumber>
    </recommendedName>
    <alternativeName>
        <fullName evidence="9">Peroxiredoxin</fullName>
    </alternativeName>
</protein>
<evidence type="ECO:0000256" key="9">
    <source>
        <dbReference type="ARBA" id="ARBA00032077"/>
    </source>
</evidence>
<dbReference type="PANTHER" id="PTHR10681:SF121">
    <property type="entry name" value="ALKYL HYDROPEROXIDE REDUCTASE C"/>
    <property type="match status" value="1"/>
</dbReference>
<gene>
    <name evidence="12" type="ORF">GOB81_10660</name>
</gene>
<reference evidence="12 13" key="1">
    <citation type="journal article" date="2020" name="Int. J. Syst. Evol. Microbiol.">
        <title>Novel acetic acid bacteria from cider fermentations: Acetobacter conturbans sp. nov. and Acetobacter fallax sp. nov.</title>
        <authorList>
            <person name="Sombolestani A.S."/>
            <person name="Cleenwerck I."/>
            <person name="Cnockaert M."/>
            <person name="Borremans W."/>
            <person name="Wieme A.D."/>
            <person name="De Vuyst L."/>
            <person name="Vandamme P."/>
        </authorList>
    </citation>
    <scope>NUCLEOTIDE SEQUENCE [LARGE SCALE GENOMIC DNA]</scope>
    <source>
        <strain evidence="12 13">LMG 1627</strain>
    </source>
</reference>
<dbReference type="EC" id="1.11.1.26" evidence="3"/>
<evidence type="ECO:0000256" key="10">
    <source>
        <dbReference type="ARBA" id="ARBA00047572"/>
    </source>
</evidence>
<evidence type="ECO:0000256" key="6">
    <source>
        <dbReference type="ARBA" id="ARBA00022862"/>
    </source>
</evidence>
<dbReference type="Gene3D" id="3.40.30.10">
    <property type="entry name" value="Glutaredoxin"/>
    <property type="match status" value="1"/>
</dbReference>
<keyword evidence="13" id="KW-1185">Reference proteome</keyword>
<dbReference type="InterPro" id="IPR019479">
    <property type="entry name" value="Peroxiredoxin_C"/>
</dbReference>
<evidence type="ECO:0000313" key="13">
    <source>
        <dbReference type="Proteomes" id="UP000631653"/>
    </source>
</evidence>
<name>A0ABX0K4F4_9PROT</name>
<keyword evidence="7 12" id="KW-0560">Oxidoreductase</keyword>
<dbReference type="InterPro" id="IPR050217">
    <property type="entry name" value="Peroxiredoxin"/>
</dbReference>
<dbReference type="Pfam" id="PF10417">
    <property type="entry name" value="1-cysPrx_C"/>
    <property type="match status" value="1"/>
</dbReference>
<dbReference type="Proteomes" id="UP000631653">
    <property type="component" value="Unassembled WGS sequence"/>
</dbReference>
<dbReference type="Pfam" id="PF00578">
    <property type="entry name" value="AhpC-TSA"/>
    <property type="match status" value="1"/>
</dbReference>
<feature type="domain" description="Thioredoxin" evidence="11">
    <location>
        <begin position="18"/>
        <end position="173"/>
    </location>
</feature>
<evidence type="ECO:0000256" key="4">
    <source>
        <dbReference type="ARBA" id="ARBA00017462"/>
    </source>
</evidence>
<organism evidence="12 13">
    <name type="scientific">Acetobacter conturbans</name>
    <dbReference type="NCBI Taxonomy" id="1737472"/>
    <lineage>
        <taxon>Bacteria</taxon>
        <taxon>Pseudomonadati</taxon>
        <taxon>Pseudomonadota</taxon>
        <taxon>Alphaproteobacteria</taxon>
        <taxon>Acetobacterales</taxon>
        <taxon>Acetobacteraceae</taxon>
        <taxon>Acetobacter</taxon>
    </lineage>
</organism>
<evidence type="ECO:0000256" key="3">
    <source>
        <dbReference type="ARBA" id="ARBA00013021"/>
    </source>
</evidence>
<dbReference type="SUPFAM" id="SSF52833">
    <property type="entry name" value="Thioredoxin-like"/>
    <property type="match status" value="1"/>
</dbReference>
<evidence type="ECO:0000256" key="8">
    <source>
        <dbReference type="ARBA" id="ARBA00023284"/>
    </source>
</evidence>
<dbReference type="InterPro" id="IPR024706">
    <property type="entry name" value="Peroxiredoxin_AhpC-typ"/>
</dbReference>
<comment type="similarity">
    <text evidence="1">Belongs to the peroxiredoxin family. AhpC/Prx1 subfamily.</text>
</comment>
<evidence type="ECO:0000256" key="1">
    <source>
        <dbReference type="ARBA" id="ARBA00009796"/>
    </source>
</evidence>
<dbReference type="GO" id="GO:0004601">
    <property type="term" value="F:peroxidase activity"/>
    <property type="evidence" value="ECO:0007669"/>
    <property type="project" value="UniProtKB-KW"/>
</dbReference>
<evidence type="ECO:0000256" key="7">
    <source>
        <dbReference type="ARBA" id="ARBA00023002"/>
    </source>
</evidence>
<comment type="catalytic activity">
    <reaction evidence="10">
        <text>a hydroperoxide + NADH + H(+) = an alcohol + NAD(+) + H2O</text>
        <dbReference type="Rhea" id="RHEA:62628"/>
        <dbReference type="ChEBI" id="CHEBI:15377"/>
        <dbReference type="ChEBI" id="CHEBI:15378"/>
        <dbReference type="ChEBI" id="CHEBI:30879"/>
        <dbReference type="ChEBI" id="CHEBI:35924"/>
        <dbReference type="ChEBI" id="CHEBI:57540"/>
        <dbReference type="ChEBI" id="CHEBI:57945"/>
        <dbReference type="EC" id="1.11.1.26"/>
    </reaction>
</comment>
<keyword evidence="8" id="KW-0676">Redox-active center</keyword>
<dbReference type="InterPro" id="IPR000866">
    <property type="entry name" value="AhpC/TSA"/>
</dbReference>
<dbReference type="NCBIfam" id="NF009668">
    <property type="entry name" value="PRK13189.1"/>
    <property type="match status" value="1"/>
</dbReference>